<dbReference type="PATRIC" id="fig|280871.6.peg.2626"/>
<evidence type="ECO:0000256" key="3">
    <source>
        <dbReference type="ARBA" id="ARBA00022475"/>
    </source>
</evidence>
<feature type="transmembrane region" description="Helical" evidence="7">
    <location>
        <begin position="281"/>
        <end position="304"/>
    </location>
</feature>
<proteinExistence type="inferred from homology"/>
<dbReference type="GO" id="GO:0005886">
    <property type="term" value="C:plasma membrane"/>
    <property type="evidence" value="ECO:0007669"/>
    <property type="project" value="UniProtKB-SubCell"/>
</dbReference>
<feature type="transmembrane region" description="Helical" evidence="7">
    <location>
        <begin position="348"/>
        <end position="366"/>
    </location>
</feature>
<feature type="transmembrane region" description="Helical" evidence="7">
    <location>
        <begin position="372"/>
        <end position="389"/>
    </location>
</feature>
<comment type="subcellular location">
    <subcellularLocation>
        <location evidence="1">Cell membrane</location>
        <topology evidence="1">Multi-pass membrane protein</topology>
    </subcellularLocation>
</comment>
<comment type="caution">
    <text evidence="8">The sequence shown here is derived from an EMBL/GenBank/DDBJ whole genome shotgun (WGS) entry which is preliminary data.</text>
</comment>
<feature type="transmembrane region" description="Helical" evidence="7">
    <location>
        <begin position="162"/>
        <end position="184"/>
    </location>
</feature>
<keyword evidence="9" id="KW-1185">Reference proteome</keyword>
<sequence>MRWSIISMFGREGSRLVFTVLLARLLGPEEYGVAAQATVLIAIVCILVDQGFSAALIQRPALAAEMPGATASVNVVIGMLLTVATAAISPLWAVFMKSPALGPMLAVLSVELLIRSAAITPRAMLIRSMQFRTIAIVDTLGVVSGGACGLVAALIWHSAWAIVIQLIATDLVTLLVMVFMGVTYRPNLQFRHVAELFGFSWRASATGVLLNSVATNVDNVLIGWLWGPIALANYALAYRLLMLPVALATATVGPVLLSAFSRMADDIAAAAAQMTRAVRALATIFIPAMALVAVAAPQWIPIFFGTEWRSAVPIIQVMTLAGAVQTVYKCSTSSLLLGFGKAASALRYALVVTSVTTIGIVAGLPFGVLGVAAGLTTATGLLLPIEWIIRKRVLDISVRTQIASLVPAVHAAAWGVAVYLGVVKFVPSEGAGLLIVGTMLSAAAAVAVVRLCHRSLYDELSHIVRHLGGRATGVAA</sequence>
<reference evidence="8 9" key="1">
    <citation type="submission" date="2015-01" db="EMBL/GenBank/DDBJ databases">
        <title>Genome sequence of Mycobacterium llatzerense and Mycobacterium immunogenum recovered from brain abscess.</title>
        <authorList>
            <person name="Greninger A.L."/>
            <person name="Langelier C."/>
            <person name="Cunningham G."/>
            <person name="Chiu C.Y."/>
            <person name="Miller S."/>
        </authorList>
    </citation>
    <scope>NUCLEOTIDE SEQUENCE [LARGE SCALE GENOMIC DNA]</scope>
    <source>
        <strain evidence="8 9">CLUC14</strain>
    </source>
</reference>
<feature type="transmembrane region" description="Helical" evidence="7">
    <location>
        <begin position="205"/>
        <end position="226"/>
    </location>
</feature>
<dbReference type="InterPro" id="IPR050833">
    <property type="entry name" value="Poly_Biosynth_Transport"/>
</dbReference>
<gene>
    <name evidence="8" type="ORF">TL10_12650</name>
</gene>
<protein>
    <recommendedName>
        <fullName evidence="10">Polysaccharide biosynthesis protein C-terminal domain-containing protein</fullName>
    </recommendedName>
</protein>
<keyword evidence="6 7" id="KW-0472">Membrane</keyword>
<evidence type="ECO:0000256" key="7">
    <source>
        <dbReference type="SAM" id="Phobius"/>
    </source>
</evidence>
<dbReference type="PANTHER" id="PTHR30250">
    <property type="entry name" value="PST FAMILY PREDICTED COLANIC ACID TRANSPORTER"/>
    <property type="match status" value="1"/>
</dbReference>
<feature type="transmembrane region" description="Helical" evidence="7">
    <location>
        <begin position="432"/>
        <end position="452"/>
    </location>
</feature>
<dbReference type="STRING" id="280871.TL10_12650"/>
<feature type="transmembrane region" description="Helical" evidence="7">
    <location>
        <begin position="131"/>
        <end position="156"/>
    </location>
</feature>
<feature type="transmembrane region" description="Helical" evidence="7">
    <location>
        <begin position="100"/>
        <end position="119"/>
    </location>
</feature>
<keyword evidence="3" id="KW-1003">Cell membrane</keyword>
<keyword evidence="5 7" id="KW-1133">Transmembrane helix</keyword>
<evidence type="ECO:0000256" key="2">
    <source>
        <dbReference type="ARBA" id="ARBA00007430"/>
    </source>
</evidence>
<feature type="transmembrane region" description="Helical" evidence="7">
    <location>
        <begin position="69"/>
        <end position="94"/>
    </location>
</feature>
<organism evidence="8 9">
    <name type="scientific">Mycolicibacterium llatzerense</name>
    <dbReference type="NCBI Taxonomy" id="280871"/>
    <lineage>
        <taxon>Bacteria</taxon>
        <taxon>Bacillati</taxon>
        <taxon>Actinomycetota</taxon>
        <taxon>Actinomycetes</taxon>
        <taxon>Mycobacteriales</taxon>
        <taxon>Mycobacteriaceae</taxon>
        <taxon>Mycolicibacterium</taxon>
    </lineage>
</organism>
<evidence type="ECO:0000256" key="5">
    <source>
        <dbReference type="ARBA" id="ARBA00022989"/>
    </source>
</evidence>
<feature type="transmembrane region" description="Helical" evidence="7">
    <location>
        <begin position="401"/>
        <end position="420"/>
    </location>
</feature>
<comment type="similarity">
    <text evidence="2">Belongs to the polysaccharide synthase family.</text>
</comment>
<name>A0A0D1JVU8_9MYCO</name>
<evidence type="ECO:0000313" key="8">
    <source>
        <dbReference type="EMBL" id="KIU16684.1"/>
    </source>
</evidence>
<accession>A0A0D1JVU8</accession>
<evidence type="ECO:0000256" key="1">
    <source>
        <dbReference type="ARBA" id="ARBA00004651"/>
    </source>
</evidence>
<dbReference type="EMBL" id="JXST01000015">
    <property type="protein sequence ID" value="KIU16684.1"/>
    <property type="molecule type" value="Genomic_DNA"/>
</dbReference>
<evidence type="ECO:0000256" key="4">
    <source>
        <dbReference type="ARBA" id="ARBA00022692"/>
    </source>
</evidence>
<feature type="transmembrane region" description="Helical" evidence="7">
    <location>
        <begin position="38"/>
        <end position="57"/>
    </location>
</feature>
<evidence type="ECO:0000256" key="6">
    <source>
        <dbReference type="ARBA" id="ARBA00023136"/>
    </source>
</evidence>
<evidence type="ECO:0008006" key="10">
    <source>
        <dbReference type="Google" id="ProtNLM"/>
    </source>
</evidence>
<dbReference type="AlphaFoldDB" id="A0A0D1JVU8"/>
<feature type="transmembrane region" description="Helical" evidence="7">
    <location>
        <begin position="310"/>
        <end position="328"/>
    </location>
</feature>
<dbReference type="PANTHER" id="PTHR30250:SF10">
    <property type="entry name" value="LIPOPOLYSACCHARIDE BIOSYNTHESIS PROTEIN WZXC"/>
    <property type="match status" value="1"/>
</dbReference>
<evidence type="ECO:0000313" key="9">
    <source>
        <dbReference type="Proteomes" id="UP000032221"/>
    </source>
</evidence>
<dbReference type="Pfam" id="PF13440">
    <property type="entry name" value="Polysacc_synt_3"/>
    <property type="match status" value="1"/>
</dbReference>
<keyword evidence="4 7" id="KW-0812">Transmembrane</keyword>
<dbReference type="CDD" id="cd13127">
    <property type="entry name" value="MATE_tuaB_like"/>
    <property type="match status" value="1"/>
</dbReference>
<feature type="transmembrane region" description="Helical" evidence="7">
    <location>
        <begin position="238"/>
        <end position="260"/>
    </location>
</feature>
<dbReference type="Proteomes" id="UP000032221">
    <property type="component" value="Unassembled WGS sequence"/>
</dbReference>